<reference evidence="10 11" key="1">
    <citation type="submission" date="2024-12" db="EMBL/GenBank/DDBJ databases">
        <title>The unique morphological basis and parallel evolutionary history of personate flowers in Penstemon.</title>
        <authorList>
            <person name="Depatie T.H."/>
            <person name="Wessinger C.A."/>
        </authorList>
    </citation>
    <scope>NUCLEOTIDE SEQUENCE [LARGE SCALE GENOMIC DNA]</scope>
    <source>
        <strain evidence="10">WTNN_2</strain>
        <tissue evidence="10">Leaf</tissue>
    </source>
</reference>
<dbReference type="Pfam" id="PF01277">
    <property type="entry name" value="Oleosin"/>
    <property type="match status" value="1"/>
</dbReference>
<gene>
    <name evidence="10" type="ORF">ACJIZ3_020905</name>
</gene>
<sequence>MAEQQPHAQHQRDTLTRHLQEKGPSTSQVLTVVTLFPIGGVLLTLAGLTLAGTLIGLTLATPLFIIFSPILVPAVLTIALAVMGIITSGIFGVTALSSVSWIVNYVRRMRESLPEHFEHARQRVQETAGYVGQKGRETGQKAQDVMRP</sequence>
<evidence type="ECO:0000256" key="7">
    <source>
        <dbReference type="RuleBase" id="RU000540"/>
    </source>
</evidence>
<feature type="region of interest" description="Disordered" evidence="8">
    <location>
        <begin position="1"/>
        <end position="22"/>
    </location>
</feature>
<dbReference type="AlphaFoldDB" id="A0ABD3SKC8"/>
<feature type="compositionally biased region" description="Basic and acidic residues" evidence="8">
    <location>
        <begin position="10"/>
        <end position="21"/>
    </location>
</feature>
<proteinExistence type="inferred from homology"/>
<evidence type="ECO:0000256" key="3">
    <source>
        <dbReference type="ARBA" id="ARBA00022677"/>
    </source>
</evidence>
<evidence type="ECO:0000313" key="10">
    <source>
        <dbReference type="EMBL" id="KAL3824876.1"/>
    </source>
</evidence>
<keyword evidence="3 7" id="KW-0551">Lipid droplet</keyword>
<organism evidence="10 11">
    <name type="scientific">Penstemon smallii</name>
    <dbReference type="NCBI Taxonomy" id="265156"/>
    <lineage>
        <taxon>Eukaryota</taxon>
        <taxon>Viridiplantae</taxon>
        <taxon>Streptophyta</taxon>
        <taxon>Embryophyta</taxon>
        <taxon>Tracheophyta</taxon>
        <taxon>Spermatophyta</taxon>
        <taxon>Magnoliopsida</taxon>
        <taxon>eudicotyledons</taxon>
        <taxon>Gunneridae</taxon>
        <taxon>Pentapetalae</taxon>
        <taxon>asterids</taxon>
        <taxon>lamiids</taxon>
        <taxon>Lamiales</taxon>
        <taxon>Plantaginaceae</taxon>
        <taxon>Cheloneae</taxon>
        <taxon>Penstemon</taxon>
    </lineage>
</organism>
<dbReference type="Proteomes" id="UP001634393">
    <property type="component" value="Unassembled WGS sequence"/>
</dbReference>
<keyword evidence="4 9" id="KW-0812">Transmembrane</keyword>
<dbReference type="EMBL" id="JBJXBP010000006">
    <property type="protein sequence ID" value="KAL3824876.1"/>
    <property type="molecule type" value="Genomic_DNA"/>
</dbReference>
<evidence type="ECO:0000256" key="2">
    <source>
        <dbReference type="ARBA" id="ARBA00010858"/>
    </source>
</evidence>
<feature type="region of interest" description="Disordered" evidence="8">
    <location>
        <begin position="128"/>
        <end position="148"/>
    </location>
</feature>
<evidence type="ECO:0000256" key="5">
    <source>
        <dbReference type="ARBA" id="ARBA00022989"/>
    </source>
</evidence>
<evidence type="ECO:0000256" key="6">
    <source>
        <dbReference type="ARBA" id="ARBA00023136"/>
    </source>
</evidence>
<evidence type="ECO:0000256" key="4">
    <source>
        <dbReference type="ARBA" id="ARBA00022692"/>
    </source>
</evidence>
<comment type="similarity">
    <text evidence="2 7">Belongs to the oleosin family.</text>
</comment>
<feature type="compositionally biased region" description="Basic and acidic residues" evidence="8">
    <location>
        <begin position="134"/>
        <end position="148"/>
    </location>
</feature>
<evidence type="ECO:0000313" key="11">
    <source>
        <dbReference type="Proteomes" id="UP001634393"/>
    </source>
</evidence>
<dbReference type="GO" id="GO:0016020">
    <property type="term" value="C:membrane"/>
    <property type="evidence" value="ECO:0007669"/>
    <property type="project" value="UniProtKB-SubCell"/>
</dbReference>
<comment type="caution">
    <text evidence="10">The sequence shown here is derived from an EMBL/GenBank/DDBJ whole genome shotgun (WGS) entry which is preliminary data.</text>
</comment>
<evidence type="ECO:0000256" key="1">
    <source>
        <dbReference type="ARBA" id="ARBA00002582"/>
    </source>
</evidence>
<feature type="transmembrane region" description="Helical" evidence="9">
    <location>
        <begin position="54"/>
        <end position="72"/>
    </location>
</feature>
<dbReference type="PANTHER" id="PTHR33203">
    <property type="entry name" value="OLEOSIN"/>
    <property type="match status" value="1"/>
</dbReference>
<keyword evidence="5 9" id="KW-1133">Transmembrane helix</keyword>
<dbReference type="PANTHER" id="PTHR33203:SF44">
    <property type="entry name" value="OLEOSIN 20.3 KDA"/>
    <property type="match status" value="1"/>
</dbReference>
<accession>A0ABD3SKC8</accession>
<dbReference type="PROSITE" id="PS00811">
    <property type="entry name" value="OLEOSINS"/>
    <property type="match status" value="1"/>
</dbReference>
<name>A0ABD3SKC8_9LAMI</name>
<keyword evidence="6 9" id="KW-0472">Membrane</keyword>
<dbReference type="GO" id="GO:0048608">
    <property type="term" value="P:reproductive structure development"/>
    <property type="evidence" value="ECO:0007669"/>
    <property type="project" value="UniProtKB-ARBA"/>
</dbReference>
<dbReference type="InterPro" id="IPR000136">
    <property type="entry name" value="Oleosin"/>
</dbReference>
<keyword evidence="11" id="KW-1185">Reference proteome</keyword>
<dbReference type="GO" id="GO:0005811">
    <property type="term" value="C:lipid droplet"/>
    <property type="evidence" value="ECO:0007669"/>
    <property type="project" value="UniProtKB-SubCell"/>
</dbReference>
<evidence type="ECO:0000256" key="8">
    <source>
        <dbReference type="SAM" id="MobiDB-lite"/>
    </source>
</evidence>
<dbReference type="GO" id="GO:0009791">
    <property type="term" value="P:post-embryonic development"/>
    <property type="evidence" value="ECO:0007669"/>
    <property type="project" value="UniProtKB-ARBA"/>
</dbReference>
<protein>
    <recommendedName>
        <fullName evidence="7">Oleosin</fullName>
    </recommendedName>
</protein>
<comment type="subcellular location">
    <subcellularLocation>
        <location evidence="7">Lipid droplet</location>
    </subcellularLocation>
    <subcellularLocation>
        <location evidence="7">Membrane</location>
        <topology evidence="7">Multi-pass membrane protein</topology>
    </subcellularLocation>
</comment>
<evidence type="ECO:0000256" key="9">
    <source>
        <dbReference type="SAM" id="Phobius"/>
    </source>
</evidence>
<comment type="function">
    <text evidence="1">May have a structural role to stabilize the lipid body during desiccation of the seed by preventing coalescence of the oil. Probably interacts with both lipid and phospholipid moieties of lipid bodies. May also provide recognition signals for specific lipase anchorage in lipolysis during seedling growth.</text>
</comment>
<feature type="transmembrane region" description="Helical" evidence="9">
    <location>
        <begin position="78"/>
        <end position="103"/>
    </location>
</feature>
<feature type="transmembrane region" description="Helical" evidence="9">
    <location>
        <begin position="29"/>
        <end position="47"/>
    </location>
</feature>